<evidence type="ECO:0000313" key="2">
    <source>
        <dbReference type="EMBL" id="AKJ04293.1"/>
    </source>
</evidence>
<sequence length="138" mass="15833">MGFGLRLSHEESVPNNQTASEEELQVFRIHGNKLERVLKTVVYRKYTRHGPPTLLVNEEGVEPGDWQWEDRFCSVIAVTGSKTNGVFNWVKVSSAQSTKPDTARNASTEVLPAVVFRWTGEHYEARNDEKEAYFFRED</sequence>
<evidence type="ECO:0000313" key="5">
    <source>
        <dbReference type="Proteomes" id="UP000256345"/>
    </source>
</evidence>
<evidence type="ECO:0000313" key="3">
    <source>
        <dbReference type="EMBL" id="REG37628.1"/>
    </source>
</evidence>
<evidence type="ECO:0000313" key="4">
    <source>
        <dbReference type="Proteomes" id="UP000035579"/>
    </source>
</evidence>
<dbReference type="Proteomes" id="UP000035579">
    <property type="component" value="Chromosome"/>
</dbReference>
<gene>
    <name evidence="2" type="ORF">AA314_05919</name>
    <name evidence="3" type="ORF">ATI61_101615</name>
</gene>
<proteinExistence type="predicted"/>
<dbReference type="EMBL" id="QUMU01000001">
    <property type="protein sequence ID" value="REG37628.1"/>
    <property type="molecule type" value="Genomic_DNA"/>
</dbReference>
<keyword evidence="5" id="KW-1185">Reference proteome</keyword>
<organism evidence="2 4">
    <name type="scientific">Archangium gephyra</name>
    <dbReference type="NCBI Taxonomy" id="48"/>
    <lineage>
        <taxon>Bacteria</taxon>
        <taxon>Pseudomonadati</taxon>
        <taxon>Myxococcota</taxon>
        <taxon>Myxococcia</taxon>
        <taxon>Myxococcales</taxon>
        <taxon>Cystobacterineae</taxon>
        <taxon>Archangiaceae</taxon>
        <taxon>Archangium</taxon>
    </lineage>
</organism>
<dbReference type="KEGG" id="age:AA314_05919"/>
<feature type="region of interest" description="Disordered" evidence="1">
    <location>
        <begin position="1"/>
        <end position="21"/>
    </location>
</feature>
<evidence type="ECO:0000256" key="1">
    <source>
        <dbReference type="SAM" id="MobiDB-lite"/>
    </source>
</evidence>
<protein>
    <submittedName>
        <fullName evidence="2">Uncharacterized protein</fullName>
    </submittedName>
</protein>
<dbReference type="Proteomes" id="UP000256345">
    <property type="component" value="Unassembled WGS sequence"/>
</dbReference>
<reference evidence="3 5" key="2">
    <citation type="submission" date="2018-08" db="EMBL/GenBank/DDBJ databases">
        <title>Genomic Encyclopedia of Archaeal and Bacterial Type Strains, Phase II (KMG-II): from individual species to whole genera.</title>
        <authorList>
            <person name="Goeker M."/>
        </authorList>
    </citation>
    <scope>NUCLEOTIDE SEQUENCE [LARGE SCALE GENOMIC DNA]</scope>
    <source>
        <strain evidence="3 5">DSM 2261</strain>
    </source>
</reference>
<name>A0AAC8QAY5_9BACT</name>
<reference evidence="2 4" key="1">
    <citation type="submission" date="2015-05" db="EMBL/GenBank/DDBJ databases">
        <title>Genome assembly of Archangium gephyra DSM 2261.</title>
        <authorList>
            <person name="Sharma G."/>
            <person name="Subramanian S."/>
        </authorList>
    </citation>
    <scope>NUCLEOTIDE SEQUENCE [LARGE SCALE GENOMIC DNA]</scope>
    <source>
        <strain evidence="2 4">DSM 2261</strain>
    </source>
</reference>
<dbReference type="AlphaFoldDB" id="A0AAC8QAY5"/>
<dbReference type="EMBL" id="CP011509">
    <property type="protein sequence ID" value="AKJ04293.1"/>
    <property type="molecule type" value="Genomic_DNA"/>
</dbReference>
<accession>A0AAC8QAY5</accession>